<keyword evidence="3" id="KW-1185">Reference proteome</keyword>
<evidence type="ECO:0000313" key="2">
    <source>
        <dbReference type="EMBL" id="GFH16074.1"/>
    </source>
</evidence>
<sequence length="414" mass="44485">MMGSLFTVKRALTSSDTDSPADTLWPRMKPKRGNKYDNIKKEGEPKNRKPSLDGSAGGSQDEAPAACIGPTVSSAHEHRPSVSYAQALAPARSPAGSAQKNVSPQPQLTIGGSKLLNDSAVPAMAGRNPTTSGNGTTPAADGDSCDTAGGPPSALIPPQRTRPAAREGSSTTGGSPAAAEQLVESLDCDCEGVPGGQKCNGKCGDTYPGSGFVRWISGKRHCVDLGGKSLPQMVSKLHRMVRQLQADHSQQQERMRAQLQAAEQNATSIARAKHDADSKLKQAETSLEQLKQQNQASQKKLLDQHQQLRCQARTELEELRRQSATAQAHARRLAAELEALQKASLHHVEEMETLEERLSTSNAQEEAVAADLRLCKVRRCKCVREQLQSRQGRASFALCPGPFFIVLPTHKVQL</sequence>
<organism evidence="2 3">
    <name type="scientific">Haematococcus lacustris</name>
    <name type="common">Green alga</name>
    <name type="synonym">Haematococcus pluvialis</name>
    <dbReference type="NCBI Taxonomy" id="44745"/>
    <lineage>
        <taxon>Eukaryota</taxon>
        <taxon>Viridiplantae</taxon>
        <taxon>Chlorophyta</taxon>
        <taxon>core chlorophytes</taxon>
        <taxon>Chlorophyceae</taxon>
        <taxon>CS clade</taxon>
        <taxon>Chlamydomonadales</taxon>
        <taxon>Haematococcaceae</taxon>
        <taxon>Haematococcus</taxon>
    </lineage>
</organism>
<feature type="compositionally biased region" description="Polar residues" evidence="1">
    <location>
        <begin position="128"/>
        <end position="137"/>
    </location>
</feature>
<proteinExistence type="predicted"/>
<feature type="compositionally biased region" description="Basic and acidic residues" evidence="1">
    <location>
        <begin position="272"/>
        <end position="281"/>
    </location>
</feature>
<dbReference type="Proteomes" id="UP000485058">
    <property type="component" value="Unassembled WGS sequence"/>
</dbReference>
<evidence type="ECO:0000313" key="3">
    <source>
        <dbReference type="Proteomes" id="UP000485058"/>
    </source>
</evidence>
<reference evidence="2 3" key="1">
    <citation type="submission" date="2020-02" db="EMBL/GenBank/DDBJ databases">
        <title>Draft genome sequence of Haematococcus lacustris strain NIES-144.</title>
        <authorList>
            <person name="Morimoto D."/>
            <person name="Nakagawa S."/>
            <person name="Yoshida T."/>
            <person name="Sawayama S."/>
        </authorList>
    </citation>
    <scope>NUCLEOTIDE SEQUENCE [LARGE SCALE GENOMIC DNA]</scope>
    <source>
        <strain evidence="2 3">NIES-144</strain>
    </source>
</reference>
<feature type="compositionally biased region" description="Polar residues" evidence="1">
    <location>
        <begin position="96"/>
        <end position="110"/>
    </location>
</feature>
<comment type="caution">
    <text evidence="2">The sequence shown here is derived from an EMBL/GenBank/DDBJ whole genome shotgun (WGS) entry which is preliminary data.</text>
</comment>
<feature type="compositionally biased region" description="Basic and acidic residues" evidence="1">
    <location>
        <begin position="34"/>
        <end position="51"/>
    </location>
</feature>
<dbReference type="AlphaFoldDB" id="A0A699ZB32"/>
<protein>
    <submittedName>
        <fullName evidence="2">Uncharacterized protein</fullName>
    </submittedName>
</protein>
<feature type="region of interest" description="Disordered" evidence="1">
    <location>
        <begin position="261"/>
        <end position="281"/>
    </location>
</feature>
<name>A0A699ZB32_HAELA</name>
<feature type="region of interest" description="Disordered" evidence="1">
    <location>
        <begin position="1"/>
        <end position="178"/>
    </location>
</feature>
<evidence type="ECO:0000256" key="1">
    <source>
        <dbReference type="SAM" id="MobiDB-lite"/>
    </source>
</evidence>
<dbReference type="EMBL" id="BLLF01000941">
    <property type="protein sequence ID" value="GFH16074.1"/>
    <property type="molecule type" value="Genomic_DNA"/>
</dbReference>
<gene>
    <name evidence="2" type="ORF">HaLaN_12423</name>
</gene>
<accession>A0A699ZB32</accession>